<accession>Q0YSI6</accession>
<gene>
    <name evidence="5" type="ORF">CferDRAFT_1220</name>
</gene>
<evidence type="ECO:0000256" key="1">
    <source>
        <dbReference type="ARBA" id="ARBA00022651"/>
    </source>
</evidence>
<evidence type="ECO:0000259" key="4">
    <source>
        <dbReference type="Pfam" id="PF24793"/>
    </source>
</evidence>
<dbReference type="EMBL" id="AASE01000006">
    <property type="protein sequence ID" value="EAT59213.1"/>
    <property type="molecule type" value="Genomic_DNA"/>
</dbReference>
<keyword evidence="2" id="KW-0119">Carbohydrate metabolism</keyword>
<dbReference type="AlphaFoldDB" id="Q0YSI6"/>
<keyword evidence="3" id="KW-0472">Membrane</keyword>
<protein>
    <recommendedName>
        <fullName evidence="4">Glucosamine inositolphosphorylceramide transferase 1 N-terminal domain-containing protein</fullName>
    </recommendedName>
</protein>
<evidence type="ECO:0000256" key="2">
    <source>
        <dbReference type="ARBA" id="ARBA00023277"/>
    </source>
</evidence>
<dbReference type="RefSeq" id="WP_006366066.1">
    <property type="nucleotide sequence ID" value="NZ_AASE01000006.1"/>
</dbReference>
<feature type="domain" description="Glucosamine inositolphosphorylceramide transferase 1 N-terminal" evidence="4">
    <location>
        <begin position="37"/>
        <end position="315"/>
    </location>
</feature>
<proteinExistence type="predicted"/>
<dbReference type="SUPFAM" id="SSF75005">
    <property type="entry name" value="Arabinanase/levansucrase/invertase"/>
    <property type="match status" value="1"/>
</dbReference>
<keyword evidence="3" id="KW-1133">Transmembrane helix</keyword>
<dbReference type="PANTHER" id="PTHR43772:SF2">
    <property type="entry name" value="PUTATIVE (AFU_ORTHOLOGUE AFUA_2G04480)-RELATED"/>
    <property type="match status" value="1"/>
</dbReference>
<reference evidence="5 6" key="2">
    <citation type="submission" date="2006-07" db="EMBL/GenBank/DDBJ databases">
        <title>Sequencing of the draft genome and assembly of Chlorobium ferroxidans DSM 13031.</title>
        <authorList>
            <consortium name="US DOE Joint Genome Institute (JGI-PGF)"/>
            <person name="Copeland A."/>
            <person name="Lucas S."/>
            <person name="Lapidus A."/>
            <person name="Barry K."/>
            <person name="Glavina del Rio T."/>
            <person name="Dalin E."/>
            <person name="Tice H."/>
            <person name="Bruce D."/>
            <person name="Pitluck S."/>
            <person name="Richardson P."/>
        </authorList>
    </citation>
    <scope>NUCLEOTIDE SEQUENCE [LARGE SCALE GENOMIC DNA]</scope>
    <source>
        <strain evidence="5 6">DSM 13031</strain>
    </source>
</reference>
<sequence>MTTSFLLIILPAITILLIVTARFRKHYKKKILRRSRETWAIGIYEGHSPVELHPPTGITNPVLTAKDITDISARFVADPFMIKTESGYHLFFEVLNKKRNRGEIAYAFSKNGIAWMYCQVVLRERFHLSYPYLFMAEENYYMIPECMGSGGIQLYRAVHFPDQWQHLTTLVQGKDRFAALVDPSVIHYRNRWYLFSYSLKSKNLHLFTSETITGPWKEHPKSPVVCNSPNFARPGGRVTLYNDVIYRYAQDEIPNYGTKVWAFRITELTENTYSEELAREKPVIQPGDEWWNRDGMHTVDPFQRENGEWFALVDGFSIDRQQPKQ</sequence>
<feature type="transmembrane region" description="Helical" evidence="3">
    <location>
        <begin position="6"/>
        <end position="24"/>
    </location>
</feature>
<name>Q0YSI6_9CHLB</name>
<comment type="caution">
    <text evidence="5">The sequence shown here is derived from an EMBL/GenBank/DDBJ whole genome shotgun (WGS) entry which is preliminary data.</text>
</comment>
<keyword evidence="3" id="KW-0812">Transmembrane</keyword>
<dbReference type="OrthoDB" id="3771157at2"/>
<keyword evidence="1" id="KW-0858">Xylan degradation</keyword>
<dbReference type="Proteomes" id="UP000004162">
    <property type="component" value="Unassembled WGS sequence"/>
</dbReference>
<dbReference type="InterPro" id="IPR056442">
    <property type="entry name" value="GINT1_N"/>
</dbReference>
<reference evidence="5 6" key="1">
    <citation type="submission" date="2006-07" db="EMBL/GenBank/DDBJ databases">
        <title>Annotation of the draft genome assembly of Chlorobium ferroxidans DSM 13031.</title>
        <authorList>
            <consortium name="US DOE Joint Genome Institute (JGI-ORNL)"/>
            <person name="Larimer F."/>
            <person name="Land M."/>
            <person name="Hauser L."/>
        </authorList>
    </citation>
    <scope>NUCLEOTIDE SEQUENCE [LARGE SCALE GENOMIC DNA]</scope>
    <source>
        <strain evidence="5 6">DSM 13031</strain>
    </source>
</reference>
<evidence type="ECO:0000256" key="3">
    <source>
        <dbReference type="SAM" id="Phobius"/>
    </source>
</evidence>
<dbReference type="InterPro" id="IPR023296">
    <property type="entry name" value="Glyco_hydro_beta-prop_sf"/>
</dbReference>
<dbReference type="Pfam" id="PF24793">
    <property type="entry name" value="GINT1_N"/>
    <property type="match status" value="1"/>
</dbReference>
<evidence type="ECO:0000313" key="6">
    <source>
        <dbReference type="Proteomes" id="UP000004162"/>
    </source>
</evidence>
<dbReference type="InterPro" id="IPR052176">
    <property type="entry name" value="Glycosyl_Hydrlase_43_Enz"/>
</dbReference>
<dbReference type="Gene3D" id="2.115.10.20">
    <property type="entry name" value="Glycosyl hydrolase domain, family 43"/>
    <property type="match status" value="1"/>
</dbReference>
<dbReference type="GO" id="GO:0045493">
    <property type="term" value="P:xylan catabolic process"/>
    <property type="evidence" value="ECO:0007669"/>
    <property type="project" value="UniProtKB-KW"/>
</dbReference>
<dbReference type="PANTHER" id="PTHR43772">
    <property type="entry name" value="ENDO-1,4-BETA-XYLANASE"/>
    <property type="match status" value="1"/>
</dbReference>
<evidence type="ECO:0000313" key="5">
    <source>
        <dbReference type="EMBL" id="EAT59213.1"/>
    </source>
</evidence>
<organism evidence="5 6">
    <name type="scientific">Chlorobium ferrooxidans DSM 13031</name>
    <dbReference type="NCBI Taxonomy" id="377431"/>
    <lineage>
        <taxon>Bacteria</taxon>
        <taxon>Pseudomonadati</taxon>
        <taxon>Chlorobiota</taxon>
        <taxon>Chlorobiia</taxon>
        <taxon>Chlorobiales</taxon>
        <taxon>Chlorobiaceae</taxon>
        <taxon>Chlorobium/Pelodictyon group</taxon>
        <taxon>Chlorobium</taxon>
    </lineage>
</organism>
<keyword evidence="1" id="KW-0624">Polysaccharide degradation</keyword>
<keyword evidence="6" id="KW-1185">Reference proteome</keyword>